<name>A0A382VNK9_9ZZZZ</name>
<dbReference type="SUPFAM" id="SSF51735">
    <property type="entry name" value="NAD(P)-binding Rossmann-fold domains"/>
    <property type="match status" value="1"/>
</dbReference>
<dbReference type="GO" id="GO:0016491">
    <property type="term" value="F:oxidoreductase activity"/>
    <property type="evidence" value="ECO:0007669"/>
    <property type="project" value="UniProtKB-KW"/>
</dbReference>
<dbReference type="EMBL" id="UINC01153424">
    <property type="protein sequence ID" value="SVD48139.1"/>
    <property type="molecule type" value="Genomic_DNA"/>
</dbReference>
<comment type="similarity">
    <text evidence="1">Belongs to the NAD(P)-dependent epimerase/dehydratase family.</text>
</comment>
<sequence>MPAQRVGITGANGTIGRVLMKGLNMEGDCELTPFTRRPVDFPSTIVHFDSAAEVEGAFQNLDAVIHLAADPSPSADWERIRTHNIDAMYLVLEECRRAAVKRLVFASTNHTMHGNSILTTPETLDASTTVRMKLDDPPNPDSYYAVSKLFGENLGKLYSEQHGVEFVGLR</sequence>
<reference evidence="5" key="1">
    <citation type="submission" date="2018-05" db="EMBL/GenBank/DDBJ databases">
        <authorList>
            <person name="Lanie J.A."/>
            <person name="Ng W.-L."/>
            <person name="Kazmierczak K.M."/>
            <person name="Andrzejewski T.M."/>
            <person name="Davidsen T.M."/>
            <person name="Wayne K.J."/>
            <person name="Tettelin H."/>
            <person name="Glass J.I."/>
            <person name="Rusch D."/>
            <person name="Podicherti R."/>
            <person name="Tsui H.-C.T."/>
            <person name="Winkler M.E."/>
        </authorList>
    </citation>
    <scope>NUCLEOTIDE SEQUENCE</scope>
</reference>
<evidence type="ECO:0000256" key="1">
    <source>
        <dbReference type="ARBA" id="ARBA00007637"/>
    </source>
</evidence>
<dbReference type="InterPro" id="IPR036291">
    <property type="entry name" value="NAD(P)-bd_dom_sf"/>
</dbReference>
<dbReference type="PANTHER" id="PTHR43103:SF5">
    <property type="entry name" value="4-EPIMERASE, PUTATIVE (AFU_ORTHOLOGUE AFUA_7G00360)-RELATED"/>
    <property type="match status" value="1"/>
</dbReference>
<feature type="non-terminal residue" evidence="5">
    <location>
        <position position="170"/>
    </location>
</feature>
<dbReference type="PANTHER" id="PTHR43103">
    <property type="entry name" value="NUCLEOSIDE-DIPHOSPHATE-SUGAR EPIMERASE"/>
    <property type="match status" value="1"/>
</dbReference>
<evidence type="ECO:0000256" key="2">
    <source>
        <dbReference type="ARBA" id="ARBA00023002"/>
    </source>
</evidence>
<dbReference type="AlphaFoldDB" id="A0A382VNK9"/>
<dbReference type="Gene3D" id="3.40.50.720">
    <property type="entry name" value="NAD(P)-binding Rossmann-like Domain"/>
    <property type="match status" value="1"/>
</dbReference>
<evidence type="ECO:0000259" key="4">
    <source>
        <dbReference type="Pfam" id="PF01370"/>
    </source>
</evidence>
<feature type="domain" description="NAD-dependent epimerase/dehydratase" evidence="4">
    <location>
        <begin position="8"/>
        <end position="170"/>
    </location>
</feature>
<evidence type="ECO:0000256" key="3">
    <source>
        <dbReference type="ARBA" id="ARBA00023027"/>
    </source>
</evidence>
<accession>A0A382VNK9</accession>
<keyword evidence="2" id="KW-0560">Oxidoreductase</keyword>
<dbReference type="Pfam" id="PF01370">
    <property type="entry name" value="Epimerase"/>
    <property type="match status" value="1"/>
</dbReference>
<protein>
    <recommendedName>
        <fullName evidence="4">NAD-dependent epimerase/dehydratase domain-containing protein</fullName>
    </recommendedName>
</protein>
<dbReference type="CDD" id="cd08946">
    <property type="entry name" value="SDR_e"/>
    <property type="match status" value="1"/>
</dbReference>
<organism evidence="5">
    <name type="scientific">marine metagenome</name>
    <dbReference type="NCBI Taxonomy" id="408172"/>
    <lineage>
        <taxon>unclassified sequences</taxon>
        <taxon>metagenomes</taxon>
        <taxon>ecological metagenomes</taxon>
    </lineage>
</organism>
<dbReference type="InterPro" id="IPR001509">
    <property type="entry name" value="Epimerase_deHydtase"/>
</dbReference>
<proteinExistence type="inferred from homology"/>
<gene>
    <name evidence="5" type="ORF">METZ01_LOCUS400993</name>
</gene>
<evidence type="ECO:0000313" key="5">
    <source>
        <dbReference type="EMBL" id="SVD48139.1"/>
    </source>
</evidence>
<keyword evidence="3" id="KW-0520">NAD</keyword>